<gene>
    <name evidence="1" type="ORF">K503DRAFT_700301</name>
</gene>
<evidence type="ECO:0000313" key="2">
    <source>
        <dbReference type="Proteomes" id="UP000092154"/>
    </source>
</evidence>
<sequence>MKGTIRFQLKCLVSSLAPRHLVVKAATGAGKALAMMFPLFLSPNKMAITVMSLKLLQKDHFGIPSIAINHDTPHDKTLWNVRTKYSAD</sequence>
<dbReference type="OrthoDB" id="10261556at2759"/>
<dbReference type="Proteomes" id="UP000092154">
    <property type="component" value="Unassembled WGS sequence"/>
</dbReference>
<reference evidence="1 2" key="1">
    <citation type="submission" date="2016-06" db="EMBL/GenBank/DDBJ databases">
        <title>Comparative genomics of the ectomycorrhizal sister species Rhizopogon vinicolor and Rhizopogon vesiculosus (Basidiomycota: Boletales) reveals a divergence of the mating type B locus.</title>
        <authorList>
            <consortium name="DOE Joint Genome Institute"/>
            <person name="Mujic A.B."/>
            <person name="Kuo A."/>
            <person name="Tritt A."/>
            <person name="Lipzen A."/>
            <person name="Chen C."/>
            <person name="Johnson J."/>
            <person name="Sharma A."/>
            <person name="Barry K."/>
            <person name="Grigoriev I.V."/>
            <person name="Spatafora J.W."/>
        </authorList>
    </citation>
    <scope>NUCLEOTIDE SEQUENCE [LARGE SCALE GENOMIC DNA]</scope>
    <source>
        <strain evidence="1 2">AM-OR11-026</strain>
    </source>
</reference>
<protein>
    <recommendedName>
        <fullName evidence="3">DEAD/DEAH box helicase domain-containing protein</fullName>
    </recommendedName>
</protein>
<proteinExistence type="predicted"/>
<dbReference type="Gene3D" id="3.40.50.300">
    <property type="entry name" value="P-loop containing nucleotide triphosphate hydrolases"/>
    <property type="match status" value="1"/>
</dbReference>
<accession>A0A1B7MLK2</accession>
<dbReference type="InParanoid" id="A0A1B7MLK2"/>
<dbReference type="SUPFAM" id="SSF52540">
    <property type="entry name" value="P-loop containing nucleoside triphosphate hydrolases"/>
    <property type="match status" value="1"/>
</dbReference>
<dbReference type="AlphaFoldDB" id="A0A1B7MLK2"/>
<name>A0A1B7MLK2_9AGAM</name>
<keyword evidence="2" id="KW-1185">Reference proteome</keyword>
<dbReference type="InterPro" id="IPR027417">
    <property type="entry name" value="P-loop_NTPase"/>
</dbReference>
<dbReference type="EMBL" id="KV448758">
    <property type="protein sequence ID" value="OAX33498.1"/>
    <property type="molecule type" value="Genomic_DNA"/>
</dbReference>
<evidence type="ECO:0000313" key="1">
    <source>
        <dbReference type="EMBL" id="OAX33498.1"/>
    </source>
</evidence>
<organism evidence="1 2">
    <name type="scientific">Rhizopogon vinicolor AM-OR11-026</name>
    <dbReference type="NCBI Taxonomy" id="1314800"/>
    <lineage>
        <taxon>Eukaryota</taxon>
        <taxon>Fungi</taxon>
        <taxon>Dikarya</taxon>
        <taxon>Basidiomycota</taxon>
        <taxon>Agaricomycotina</taxon>
        <taxon>Agaricomycetes</taxon>
        <taxon>Agaricomycetidae</taxon>
        <taxon>Boletales</taxon>
        <taxon>Suillineae</taxon>
        <taxon>Rhizopogonaceae</taxon>
        <taxon>Rhizopogon</taxon>
    </lineage>
</organism>
<evidence type="ECO:0008006" key="3">
    <source>
        <dbReference type="Google" id="ProtNLM"/>
    </source>
</evidence>